<organism evidence="1 2">
    <name type="scientific">Glutamicibacter halophytocola</name>
    <dbReference type="NCBI Taxonomy" id="1933880"/>
    <lineage>
        <taxon>Bacteria</taxon>
        <taxon>Bacillati</taxon>
        <taxon>Actinomycetota</taxon>
        <taxon>Actinomycetes</taxon>
        <taxon>Micrococcales</taxon>
        <taxon>Micrococcaceae</taxon>
        <taxon>Glutamicibacter</taxon>
    </lineage>
</organism>
<gene>
    <name evidence="1" type="ORF">FQA45_08570</name>
</gene>
<name>A0ABX5Y9L7_9MICC</name>
<accession>A0ABX5Y9L7</accession>
<proteinExistence type="predicted"/>
<reference evidence="1 2" key="1">
    <citation type="submission" date="2019-07" db="EMBL/GenBank/DDBJ databases">
        <title>Complete Genome Sequence of drought tolerant Plant Growth-Promoting Rhizobacterium Glutamicibacter halophytocola DR408.</title>
        <authorList>
            <person name="Nishu S.D."/>
            <person name="Lee T.K."/>
        </authorList>
    </citation>
    <scope>NUCLEOTIDE SEQUENCE [LARGE SCALE GENOMIC DNA]</scope>
    <source>
        <strain evidence="1 2">DR408</strain>
    </source>
</reference>
<evidence type="ECO:0000313" key="1">
    <source>
        <dbReference type="EMBL" id="QDY66370.1"/>
    </source>
</evidence>
<dbReference type="Proteomes" id="UP000320717">
    <property type="component" value="Chromosome"/>
</dbReference>
<dbReference type="EMBL" id="CP042260">
    <property type="protein sequence ID" value="QDY66370.1"/>
    <property type="molecule type" value="Genomic_DNA"/>
</dbReference>
<keyword evidence="2" id="KW-1185">Reference proteome</keyword>
<evidence type="ECO:0000313" key="2">
    <source>
        <dbReference type="Proteomes" id="UP000320717"/>
    </source>
</evidence>
<protein>
    <submittedName>
        <fullName evidence="1">Uncharacterized protein</fullName>
    </submittedName>
</protein>
<sequence>MDSELDPEPAFESVSVSGVCVVSWLCVVELFALLLSVVDTVVGDCVDASSCVVVRTAPMPITATLEAATAAAIRLDARRCWLRGFMVAFSHFDGYLQFDSPKAFFDHALPFVATVFEYLRDWHGLGSPSRALVHIDLRNLHSANR</sequence>